<evidence type="ECO:0000313" key="2">
    <source>
        <dbReference type="Proteomes" id="UP000187455"/>
    </source>
</evidence>
<name>A0A1R0H2D3_9FUNG</name>
<dbReference type="AlphaFoldDB" id="A0A1R0H2D3"/>
<accession>A0A1R0H2D3</accession>
<gene>
    <name evidence="1" type="ORF">AYI68_g2584</name>
</gene>
<dbReference type="OrthoDB" id="10586328at2759"/>
<evidence type="ECO:0000313" key="1">
    <source>
        <dbReference type="EMBL" id="OLY83280.1"/>
    </source>
</evidence>
<keyword evidence="2" id="KW-1185">Reference proteome</keyword>
<dbReference type="EMBL" id="LSSL01000977">
    <property type="protein sequence ID" value="OLY83280.1"/>
    <property type="molecule type" value="Genomic_DNA"/>
</dbReference>
<proteinExistence type="predicted"/>
<dbReference type="Proteomes" id="UP000187455">
    <property type="component" value="Unassembled WGS sequence"/>
</dbReference>
<comment type="caution">
    <text evidence="1">The sequence shown here is derived from an EMBL/GenBank/DDBJ whole genome shotgun (WGS) entry which is preliminary data.</text>
</comment>
<reference evidence="1 2" key="1">
    <citation type="journal article" date="2016" name="Mol. Biol. Evol.">
        <title>Genome-Wide Survey of Gut Fungi (Harpellales) Reveals the First Horizontally Transferred Ubiquitin Gene from a Mosquito Host.</title>
        <authorList>
            <person name="Wang Y."/>
            <person name="White M.M."/>
            <person name="Kvist S."/>
            <person name="Moncalvo J.M."/>
        </authorList>
    </citation>
    <scope>NUCLEOTIDE SEQUENCE [LARGE SCALE GENOMIC DNA]</scope>
    <source>
        <strain evidence="1 2">ALG-7-W6</strain>
    </source>
</reference>
<organism evidence="1 2">
    <name type="scientific">Smittium mucronatum</name>
    <dbReference type="NCBI Taxonomy" id="133383"/>
    <lineage>
        <taxon>Eukaryota</taxon>
        <taxon>Fungi</taxon>
        <taxon>Fungi incertae sedis</taxon>
        <taxon>Zoopagomycota</taxon>
        <taxon>Kickxellomycotina</taxon>
        <taxon>Harpellomycetes</taxon>
        <taxon>Harpellales</taxon>
        <taxon>Legeriomycetaceae</taxon>
        <taxon>Smittium</taxon>
    </lineage>
</organism>
<sequence length="108" mass="12535">MIDGEKKYIFLNKSSQLTLLTPSLTGISYRKTNVEIGNLRRYRGTKLFRTWELVDRNKNVHTESATSGILGNIFRFNGKSLEEFTVIWRLASNHQEKQVMSQIDKLIT</sequence>
<protein>
    <submittedName>
        <fullName evidence="1">Uncharacterized protein</fullName>
    </submittedName>
</protein>